<evidence type="ECO:0000259" key="1">
    <source>
        <dbReference type="Pfam" id="PF00903"/>
    </source>
</evidence>
<proteinExistence type="evidence at protein level"/>
<protein>
    <submittedName>
        <fullName evidence="2">Os05g0171900 protein</fullName>
    </submittedName>
</protein>
<evidence type="ECO:0000313" key="2">
    <source>
        <dbReference type="EMBL" id="BAS92495.1"/>
    </source>
</evidence>
<sequence>MVNTAAVAAAKGSRGSGLPLASLNHISIVCRSLQESLTFYTDVLGFFPVRRPGSFDFDGAWLKILTACQGKQRSILKIITSPSRYVWYTRFGSYHYKYCNTSHSPS</sequence>
<reference evidence="2 3" key="3">
    <citation type="journal article" date="2013" name="Rice">
        <title>Improvement of the Oryza sativa Nipponbare reference genome using next generation sequence and optical map data.</title>
        <authorList>
            <person name="Kawahara Y."/>
            <person name="de la Bastide M."/>
            <person name="Hamilton J.P."/>
            <person name="Kanamori H."/>
            <person name="McCombie W.R."/>
            <person name="Ouyang S."/>
            <person name="Schwartz D.C."/>
            <person name="Tanaka T."/>
            <person name="Wu J."/>
            <person name="Zhou S."/>
            <person name="Childs K.L."/>
            <person name="Davidson R.M."/>
            <person name="Lin H."/>
            <person name="Quesada-Ocampo L."/>
            <person name="Vaillancourt B."/>
            <person name="Sakai H."/>
            <person name="Lee S.S."/>
            <person name="Kim J."/>
            <person name="Numa H."/>
            <person name="Itoh T."/>
            <person name="Buell C.R."/>
            <person name="Matsumoto T."/>
        </authorList>
    </citation>
    <scope>NUCLEOTIDE SEQUENCE [LARGE SCALE GENOMIC DNA]</scope>
    <source>
        <strain evidence="3">cv. Nipponbare</strain>
    </source>
</reference>
<name>A0A0P0WII9_ORYSJ</name>
<organism evidence="2 3">
    <name type="scientific">Oryza sativa subsp. japonica</name>
    <name type="common">Rice</name>
    <dbReference type="NCBI Taxonomy" id="39947"/>
    <lineage>
        <taxon>Eukaryota</taxon>
        <taxon>Viridiplantae</taxon>
        <taxon>Streptophyta</taxon>
        <taxon>Embryophyta</taxon>
        <taxon>Tracheophyta</taxon>
        <taxon>Spermatophyta</taxon>
        <taxon>Magnoliopsida</taxon>
        <taxon>Liliopsida</taxon>
        <taxon>Poales</taxon>
        <taxon>Poaceae</taxon>
        <taxon>BOP clade</taxon>
        <taxon>Oryzoideae</taxon>
        <taxon>Oryzeae</taxon>
        <taxon>Oryzinae</taxon>
        <taxon>Oryza</taxon>
        <taxon>Oryza sativa</taxon>
    </lineage>
</organism>
<evidence type="ECO:0007829" key="4">
    <source>
        <dbReference type="PeptideAtlas" id="A0A0P0WII9"/>
    </source>
</evidence>
<keyword evidence="4" id="KW-1267">Proteomics identification</keyword>
<keyword evidence="3" id="KW-1185">Reference proteome</keyword>
<dbReference type="AlphaFoldDB" id="A0A0P0WII9"/>
<dbReference type="EMBL" id="AP014961">
    <property type="protein sequence ID" value="BAS92495.1"/>
    <property type="molecule type" value="Genomic_DNA"/>
</dbReference>
<feature type="domain" description="Glyoxalase/fosfomycin resistance/dioxygenase" evidence="1">
    <location>
        <begin position="23"/>
        <end position="53"/>
    </location>
</feature>
<dbReference type="InterPro" id="IPR029068">
    <property type="entry name" value="Glyas_Bleomycin-R_OHBP_Dase"/>
</dbReference>
<gene>
    <name evidence="2" type="ordered locus">Os05g0171900</name>
    <name evidence="2" type="ORF">OSNPB_050171900</name>
</gene>
<dbReference type="SUPFAM" id="SSF54593">
    <property type="entry name" value="Glyoxalase/Bleomycin resistance protein/Dihydroxybiphenyl dioxygenase"/>
    <property type="match status" value="1"/>
</dbReference>
<dbReference type="ExpressionAtlas" id="A0A0P0WII9">
    <property type="expression patterns" value="baseline and differential"/>
</dbReference>
<reference evidence="3" key="1">
    <citation type="journal article" date="2005" name="Nature">
        <title>The map-based sequence of the rice genome.</title>
        <authorList>
            <consortium name="International rice genome sequencing project (IRGSP)"/>
            <person name="Matsumoto T."/>
            <person name="Wu J."/>
            <person name="Kanamori H."/>
            <person name="Katayose Y."/>
            <person name="Fujisawa M."/>
            <person name="Namiki N."/>
            <person name="Mizuno H."/>
            <person name="Yamamoto K."/>
            <person name="Antonio B.A."/>
            <person name="Baba T."/>
            <person name="Sakata K."/>
            <person name="Nagamura Y."/>
            <person name="Aoki H."/>
            <person name="Arikawa K."/>
            <person name="Arita K."/>
            <person name="Bito T."/>
            <person name="Chiden Y."/>
            <person name="Fujitsuka N."/>
            <person name="Fukunaka R."/>
            <person name="Hamada M."/>
            <person name="Harada C."/>
            <person name="Hayashi A."/>
            <person name="Hijishita S."/>
            <person name="Honda M."/>
            <person name="Hosokawa S."/>
            <person name="Ichikawa Y."/>
            <person name="Idonuma A."/>
            <person name="Iijima M."/>
            <person name="Ikeda M."/>
            <person name="Ikeno M."/>
            <person name="Ito K."/>
            <person name="Ito S."/>
            <person name="Ito T."/>
            <person name="Ito Y."/>
            <person name="Ito Y."/>
            <person name="Iwabuchi A."/>
            <person name="Kamiya K."/>
            <person name="Karasawa W."/>
            <person name="Kurita K."/>
            <person name="Katagiri S."/>
            <person name="Kikuta A."/>
            <person name="Kobayashi H."/>
            <person name="Kobayashi N."/>
            <person name="Machita K."/>
            <person name="Maehara T."/>
            <person name="Masukawa M."/>
            <person name="Mizubayashi T."/>
            <person name="Mukai Y."/>
            <person name="Nagasaki H."/>
            <person name="Nagata Y."/>
            <person name="Naito S."/>
            <person name="Nakashima M."/>
            <person name="Nakama Y."/>
            <person name="Nakamichi Y."/>
            <person name="Nakamura M."/>
            <person name="Meguro A."/>
            <person name="Negishi M."/>
            <person name="Ohta I."/>
            <person name="Ohta T."/>
            <person name="Okamoto M."/>
            <person name="Ono N."/>
            <person name="Saji S."/>
            <person name="Sakaguchi M."/>
            <person name="Sakai K."/>
            <person name="Shibata M."/>
            <person name="Shimokawa T."/>
            <person name="Song J."/>
            <person name="Takazaki Y."/>
            <person name="Terasawa K."/>
            <person name="Tsugane M."/>
            <person name="Tsuji K."/>
            <person name="Ueda S."/>
            <person name="Waki K."/>
            <person name="Yamagata H."/>
            <person name="Yamamoto M."/>
            <person name="Yamamoto S."/>
            <person name="Yamane H."/>
            <person name="Yoshiki S."/>
            <person name="Yoshihara R."/>
            <person name="Yukawa K."/>
            <person name="Zhong H."/>
            <person name="Yano M."/>
            <person name="Yuan Q."/>
            <person name="Ouyang S."/>
            <person name="Liu J."/>
            <person name="Jones K.M."/>
            <person name="Gansberger K."/>
            <person name="Moffat K."/>
            <person name="Hill J."/>
            <person name="Bera J."/>
            <person name="Fadrosh D."/>
            <person name="Jin S."/>
            <person name="Johri S."/>
            <person name="Kim M."/>
            <person name="Overton L."/>
            <person name="Reardon M."/>
            <person name="Tsitrin T."/>
            <person name="Vuong H."/>
            <person name="Weaver B."/>
            <person name="Ciecko A."/>
            <person name="Tallon L."/>
            <person name="Jackson J."/>
            <person name="Pai G."/>
            <person name="Aken S.V."/>
            <person name="Utterback T."/>
            <person name="Reidmuller S."/>
            <person name="Feldblyum T."/>
            <person name="Hsiao J."/>
            <person name="Zismann V."/>
            <person name="Iobst S."/>
            <person name="de Vazeille A.R."/>
            <person name="Buell C.R."/>
            <person name="Ying K."/>
            <person name="Li Y."/>
            <person name="Lu T."/>
            <person name="Huang Y."/>
            <person name="Zhao Q."/>
            <person name="Feng Q."/>
            <person name="Zhang L."/>
            <person name="Zhu J."/>
            <person name="Weng Q."/>
            <person name="Mu J."/>
            <person name="Lu Y."/>
            <person name="Fan D."/>
            <person name="Liu Y."/>
            <person name="Guan J."/>
            <person name="Zhang Y."/>
            <person name="Yu S."/>
            <person name="Liu X."/>
            <person name="Zhang Y."/>
            <person name="Hong G."/>
            <person name="Han B."/>
            <person name="Choisne N."/>
            <person name="Demange N."/>
            <person name="Orjeda G."/>
            <person name="Samain S."/>
            <person name="Cattolico L."/>
            <person name="Pelletier E."/>
            <person name="Couloux A."/>
            <person name="Segurens B."/>
            <person name="Wincker P."/>
            <person name="D'Hont A."/>
            <person name="Scarpelli C."/>
            <person name="Weissenbach J."/>
            <person name="Salanoubat M."/>
            <person name="Quetier F."/>
            <person name="Yu Y."/>
            <person name="Kim H.R."/>
            <person name="Rambo T."/>
            <person name="Currie J."/>
            <person name="Collura K."/>
            <person name="Luo M."/>
            <person name="Yang T."/>
            <person name="Ammiraju J.S.S."/>
            <person name="Engler F."/>
            <person name="Soderlund C."/>
            <person name="Wing R.A."/>
            <person name="Palmer L.E."/>
            <person name="de la Bastide M."/>
            <person name="Spiegel L."/>
            <person name="Nascimento L."/>
            <person name="Zutavern T."/>
            <person name="O'Shaughnessy A."/>
            <person name="Dike S."/>
            <person name="Dedhia N."/>
            <person name="Preston R."/>
            <person name="Balija V."/>
            <person name="McCombie W.R."/>
            <person name="Chow T."/>
            <person name="Chen H."/>
            <person name="Chung M."/>
            <person name="Chen C."/>
            <person name="Shaw J."/>
            <person name="Wu H."/>
            <person name="Hsiao K."/>
            <person name="Chao Y."/>
            <person name="Chu M."/>
            <person name="Cheng C."/>
            <person name="Hour A."/>
            <person name="Lee P."/>
            <person name="Lin S."/>
            <person name="Lin Y."/>
            <person name="Liou J."/>
            <person name="Liu S."/>
            <person name="Hsing Y."/>
            <person name="Raghuvanshi S."/>
            <person name="Mohanty A."/>
            <person name="Bharti A.K."/>
            <person name="Gaur A."/>
            <person name="Gupta V."/>
            <person name="Kumar D."/>
            <person name="Ravi V."/>
            <person name="Vij S."/>
            <person name="Kapur A."/>
            <person name="Khurana P."/>
            <person name="Khurana P."/>
            <person name="Khurana J.P."/>
            <person name="Tyagi A.K."/>
            <person name="Gaikwad K."/>
            <person name="Singh A."/>
            <person name="Dalal V."/>
            <person name="Srivastava S."/>
            <person name="Dixit A."/>
            <person name="Pal A.K."/>
            <person name="Ghazi I.A."/>
            <person name="Yadav M."/>
            <person name="Pandit A."/>
            <person name="Bhargava A."/>
            <person name="Sureshbabu K."/>
            <person name="Batra K."/>
            <person name="Sharma T.R."/>
            <person name="Mohapatra T."/>
            <person name="Singh N.K."/>
            <person name="Messing J."/>
            <person name="Nelson A.B."/>
            <person name="Fuks G."/>
            <person name="Kavchok S."/>
            <person name="Keizer G."/>
            <person name="Linton E."/>
            <person name="Llaca V."/>
            <person name="Song R."/>
            <person name="Tanyolac B."/>
            <person name="Young S."/>
            <person name="Ho-Il K."/>
            <person name="Hahn J.H."/>
            <person name="Sangsakoo G."/>
            <person name="Vanavichit A."/>
            <person name="de Mattos Luiz.A.T."/>
            <person name="Zimmer P.D."/>
            <person name="Malone G."/>
            <person name="Dellagostin O."/>
            <person name="de Oliveira A.C."/>
            <person name="Bevan M."/>
            <person name="Bancroft I."/>
            <person name="Minx P."/>
            <person name="Cordum H."/>
            <person name="Wilson R."/>
            <person name="Cheng Z."/>
            <person name="Jin W."/>
            <person name="Jiang J."/>
            <person name="Leong S.A."/>
            <person name="Iwama H."/>
            <person name="Gojobori T."/>
            <person name="Itoh T."/>
            <person name="Niimura Y."/>
            <person name="Fujii Y."/>
            <person name="Habara T."/>
            <person name="Sakai H."/>
            <person name="Sato Y."/>
            <person name="Wilson G."/>
            <person name="Kumar K."/>
            <person name="McCouch S."/>
            <person name="Juretic N."/>
            <person name="Hoen D."/>
            <person name="Wright S."/>
            <person name="Bruskiewich R."/>
            <person name="Bureau T."/>
            <person name="Miyao A."/>
            <person name="Hirochika H."/>
            <person name="Nishikawa T."/>
            <person name="Kadowaki K."/>
            <person name="Sugiura M."/>
            <person name="Burr B."/>
            <person name="Sasaki T."/>
        </authorList>
    </citation>
    <scope>NUCLEOTIDE SEQUENCE [LARGE SCALE GENOMIC DNA]</scope>
    <source>
        <strain evidence="3">cv. Nipponbare</strain>
    </source>
</reference>
<evidence type="ECO:0000313" key="3">
    <source>
        <dbReference type="Proteomes" id="UP000059680"/>
    </source>
</evidence>
<dbReference type="PANTHER" id="PTHR46142">
    <property type="match status" value="1"/>
</dbReference>
<accession>A0A0P0WII9</accession>
<dbReference type="InterPro" id="IPR004360">
    <property type="entry name" value="Glyas_Fos-R_dOase_dom"/>
</dbReference>
<dbReference type="Pfam" id="PF00903">
    <property type="entry name" value="Glyoxalase"/>
    <property type="match status" value="1"/>
</dbReference>
<dbReference type="Gramene" id="Os05t0171900-02">
    <property type="protein sequence ID" value="Os05t0171900-02"/>
    <property type="gene ID" value="Os05g0171900"/>
</dbReference>
<dbReference type="Gene3D" id="3.10.180.10">
    <property type="entry name" value="2,3-Dihydroxybiphenyl 1,2-Dioxygenase, domain 1"/>
    <property type="match status" value="1"/>
</dbReference>
<dbReference type="Proteomes" id="UP000059680">
    <property type="component" value="Chromosome 5"/>
</dbReference>
<reference evidence="2 3" key="2">
    <citation type="journal article" date="2013" name="Plant Cell Physiol.">
        <title>Rice Annotation Project Database (RAP-DB): an integrative and interactive database for rice genomics.</title>
        <authorList>
            <person name="Sakai H."/>
            <person name="Lee S.S."/>
            <person name="Tanaka T."/>
            <person name="Numa H."/>
            <person name="Kim J."/>
            <person name="Kawahara Y."/>
            <person name="Wakimoto H."/>
            <person name="Yang C.C."/>
            <person name="Iwamoto M."/>
            <person name="Abe T."/>
            <person name="Yamada Y."/>
            <person name="Muto A."/>
            <person name="Inokuchi H."/>
            <person name="Ikemura T."/>
            <person name="Matsumoto T."/>
            <person name="Sasaki T."/>
            <person name="Itoh T."/>
        </authorList>
    </citation>
    <scope>NUCLEOTIDE SEQUENCE [LARGE SCALE GENOMIC DNA]</scope>
    <source>
        <strain evidence="3">cv. Nipponbare</strain>
    </source>
</reference>
<dbReference type="PANTHER" id="PTHR46142:SF3">
    <property type="entry name" value="F18B13.24 PROTEIN"/>
    <property type="match status" value="1"/>
</dbReference>